<dbReference type="OrthoDB" id="4160863at2759"/>
<accession>W9WCI3</accession>
<dbReference type="STRING" id="1182543.W9WCI3"/>
<name>W9WCI3_9EURO</name>
<evidence type="ECO:0000256" key="1">
    <source>
        <dbReference type="SAM" id="MobiDB-lite"/>
    </source>
</evidence>
<dbReference type="Proteomes" id="UP000019471">
    <property type="component" value="Unassembled WGS sequence"/>
</dbReference>
<dbReference type="eggNOG" id="ENOG502SH56">
    <property type="taxonomic scope" value="Eukaryota"/>
</dbReference>
<dbReference type="EMBL" id="AMGX01000036">
    <property type="protein sequence ID" value="EXJ56229.1"/>
    <property type="molecule type" value="Genomic_DNA"/>
</dbReference>
<protein>
    <submittedName>
        <fullName evidence="2">Uncharacterized protein</fullName>
    </submittedName>
</protein>
<feature type="compositionally biased region" description="Basic and acidic residues" evidence="1">
    <location>
        <begin position="10"/>
        <end position="20"/>
    </location>
</feature>
<feature type="compositionally biased region" description="Basic and acidic residues" evidence="1">
    <location>
        <begin position="718"/>
        <end position="729"/>
    </location>
</feature>
<sequence>MGKKQTASETLRKAKEKGSARDTGIVNGKPSFRKLQPGTEKNYQRQLDLWHEFVRQNPDASPYDLRSLQAFVKEMAYAIDGAEDNEKGCKETVRKYWNSFTAAWCRANPESPEIPRGVARSITNFIKGPLAEEIGLTGSKRRRRFATKNHLLHFARQLWMADWFEYKSPTTRLDDWLLLLANTFSSSRIGEYIESNCRPGSGRGLYYRDITFGAFINEYGNPEFAVQLTRDAKNMADTPEKRPQHALYEGEVPMILCFNPMLPFLARLLVHGAFRDYDTIEELLGIMPPEDEMLQLHWKDELLDTPFFKARSSKNSEEKIETAGAFSKRQRAWGLRAGYPKPPTGHDFRAEGLYWIDKFYSEATRMVHAGHMDPNTHRRHYMPTNGADGQDTYLGGKGRTIVADLFRGLTVPRNPNLSQCLPAEKQFELENTPEYASLSEEITTLEGKTDTESVKHRHRLYRKRRNLTDKELRDWQKRQPNRPNDPPGYHRAIFSRVSFLMPERDSLSQDLFKIDTLRSPTGLNTLHAMIALYQQESEVEYRPGLEPDKCCCSKRQGSKLEGNRQASYDWKHIYTCYKRRSERASGFAELCFLCNEWVFGEEAWEGHCERHLSWLQDLPMFCDPLTYGGVLATAGYCPFCLTDKELPAASVRLKQFLDRRRWLDHIHKHISCLDAENPLKCPHPQPYCATLFDSVMQLQFHLQDAHGIPFIRETVRSKRKRDESEDRIPVQRKRWHPGHKTEADSDEDIVKREYAFINITIEKMHDHGPSSTKSSSGCSTPLHSLDSSVTGDEVPRYDETPLSSVYDEDLIDPAILPAAMGRDLDDLEVVGFTKLDEVVSAKISAATLAPGTY</sequence>
<dbReference type="Pfam" id="PF11917">
    <property type="entry name" value="DUF3435"/>
    <property type="match status" value="1"/>
</dbReference>
<dbReference type="HOGENOM" id="CLU_003121_1_0_1"/>
<evidence type="ECO:0000313" key="2">
    <source>
        <dbReference type="EMBL" id="EXJ56229.1"/>
    </source>
</evidence>
<dbReference type="PANTHER" id="PTHR37535:SF3">
    <property type="entry name" value="FLUG DOMAIN-CONTAINING PROTEIN"/>
    <property type="match status" value="1"/>
</dbReference>
<keyword evidence="3" id="KW-1185">Reference proteome</keyword>
<reference evidence="2 3" key="1">
    <citation type="submission" date="2013-03" db="EMBL/GenBank/DDBJ databases">
        <title>The Genome Sequence of Cladophialophora psammophila CBS 110553.</title>
        <authorList>
            <consortium name="The Broad Institute Genomics Platform"/>
            <person name="Cuomo C."/>
            <person name="de Hoog S."/>
            <person name="Gorbushina A."/>
            <person name="Walker B."/>
            <person name="Young S.K."/>
            <person name="Zeng Q."/>
            <person name="Gargeya S."/>
            <person name="Fitzgerald M."/>
            <person name="Haas B."/>
            <person name="Abouelleil A."/>
            <person name="Allen A.W."/>
            <person name="Alvarado L."/>
            <person name="Arachchi H.M."/>
            <person name="Berlin A.M."/>
            <person name="Chapman S.B."/>
            <person name="Gainer-Dewar J."/>
            <person name="Goldberg J."/>
            <person name="Griggs A."/>
            <person name="Gujja S."/>
            <person name="Hansen M."/>
            <person name="Howarth C."/>
            <person name="Imamovic A."/>
            <person name="Ireland A."/>
            <person name="Larimer J."/>
            <person name="McCowan C."/>
            <person name="Murphy C."/>
            <person name="Pearson M."/>
            <person name="Poon T.W."/>
            <person name="Priest M."/>
            <person name="Roberts A."/>
            <person name="Saif S."/>
            <person name="Shea T."/>
            <person name="Sisk P."/>
            <person name="Sykes S."/>
            <person name="Wortman J."/>
            <person name="Nusbaum C."/>
            <person name="Birren B."/>
        </authorList>
    </citation>
    <scope>NUCLEOTIDE SEQUENCE [LARGE SCALE GENOMIC DNA]</scope>
    <source>
        <strain evidence="2 3">CBS 110553</strain>
    </source>
</reference>
<dbReference type="GeneID" id="19197371"/>
<organism evidence="2 3">
    <name type="scientific">Cladophialophora psammophila CBS 110553</name>
    <dbReference type="NCBI Taxonomy" id="1182543"/>
    <lineage>
        <taxon>Eukaryota</taxon>
        <taxon>Fungi</taxon>
        <taxon>Dikarya</taxon>
        <taxon>Ascomycota</taxon>
        <taxon>Pezizomycotina</taxon>
        <taxon>Eurotiomycetes</taxon>
        <taxon>Chaetothyriomycetidae</taxon>
        <taxon>Chaetothyriales</taxon>
        <taxon>Herpotrichiellaceae</taxon>
        <taxon>Cladophialophora</taxon>
    </lineage>
</organism>
<feature type="region of interest" description="Disordered" evidence="1">
    <location>
        <begin position="765"/>
        <end position="794"/>
    </location>
</feature>
<feature type="region of interest" description="Disordered" evidence="1">
    <location>
        <begin position="718"/>
        <end position="745"/>
    </location>
</feature>
<dbReference type="InterPro" id="IPR021842">
    <property type="entry name" value="DUF3435"/>
</dbReference>
<proteinExistence type="predicted"/>
<dbReference type="PANTHER" id="PTHR37535">
    <property type="entry name" value="FLUG DOMAIN PROTEIN"/>
    <property type="match status" value="1"/>
</dbReference>
<dbReference type="RefSeq" id="XP_007751444.1">
    <property type="nucleotide sequence ID" value="XM_007753254.1"/>
</dbReference>
<evidence type="ECO:0000313" key="3">
    <source>
        <dbReference type="Proteomes" id="UP000019471"/>
    </source>
</evidence>
<dbReference type="AlphaFoldDB" id="W9WCI3"/>
<feature type="region of interest" description="Disordered" evidence="1">
    <location>
        <begin position="1"/>
        <end position="36"/>
    </location>
</feature>
<feature type="compositionally biased region" description="Low complexity" evidence="1">
    <location>
        <begin position="769"/>
        <end position="781"/>
    </location>
</feature>
<comment type="caution">
    <text evidence="2">The sequence shown here is derived from an EMBL/GenBank/DDBJ whole genome shotgun (WGS) entry which is preliminary data.</text>
</comment>
<gene>
    <name evidence="2" type="ORF">A1O5_12685</name>
</gene>